<reference evidence="1" key="1">
    <citation type="submission" date="2018-05" db="EMBL/GenBank/DDBJ databases">
        <authorList>
            <person name="Lanie J.A."/>
            <person name="Ng W.-L."/>
            <person name="Kazmierczak K.M."/>
            <person name="Andrzejewski T.M."/>
            <person name="Davidsen T.M."/>
            <person name="Wayne K.J."/>
            <person name="Tettelin H."/>
            <person name="Glass J.I."/>
            <person name="Rusch D."/>
            <person name="Podicherti R."/>
            <person name="Tsui H.-C.T."/>
            <person name="Winkler M.E."/>
        </authorList>
    </citation>
    <scope>NUCLEOTIDE SEQUENCE</scope>
</reference>
<accession>A0A382LBC1</accession>
<name>A0A382LBC1_9ZZZZ</name>
<organism evidence="1">
    <name type="scientific">marine metagenome</name>
    <dbReference type="NCBI Taxonomy" id="408172"/>
    <lineage>
        <taxon>unclassified sequences</taxon>
        <taxon>metagenomes</taxon>
        <taxon>ecological metagenomes</taxon>
    </lineage>
</organism>
<feature type="non-terminal residue" evidence="1">
    <location>
        <position position="1"/>
    </location>
</feature>
<dbReference type="AlphaFoldDB" id="A0A382LBC1"/>
<sequence length="259" mass="29526">VREDTGAKCNRSAGRDSDFCFMHQSQEGNQKLQHLDDDVYYCPHDGKKLLYDPKRDYHRCKKCRGSLFSGKMISSDYARKISQSSQVQHEEKCCSCLEGDGLSIHVIEATYIGGNRSLFGDIISLAAGRIHTVVRVWLCNNCGSVWVEGTLLQKARISFRGAEYLEWLFSDGFNVNLNSLDPILDDLVASAVSDGNLNWFEQQEKWRDIRLGKAEKGREKAESRLKLCNHVDDSGKECNISISQRSNHDRDFCWKHQPK</sequence>
<protein>
    <submittedName>
        <fullName evidence="1">Uncharacterized protein</fullName>
    </submittedName>
</protein>
<proteinExistence type="predicted"/>
<evidence type="ECO:0000313" key="1">
    <source>
        <dbReference type="EMBL" id="SVC34194.1"/>
    </source>
</evidence>
<dbReference type="EMBL" id="UINC01086076">
    <property type="protein sequence ID" value="SVC34194.1"/>
    <property type="molecule type" value="Genomic_DNA"/>
</dbReference>
<gene>
    <name evidence="1" type="ORF">METZ01_LOCUS287048</name>
</gene>